<protein>
    <submittedName>
        <fullName evidence="4">Purine catabolism regulatory protein</fullName>
    </submittedName>
</protein>
<dbReference type="Gene3D" id="1.10.10.2840">
    <property type="entry name" value="PucR C-terminal helix-turn-helix domain"/>
    <property type="match status" value="1"/>
</dbReference>
<proteinExistence type="inferred from homology"/>
<dbReference type="Pfam" id="PF13556">
    <property type="entry name" value="HTH_30"/>
    <property type="match status" value="1"/>
</dbReference>
<dbReference type="OrthoDB" id="212459at2"/>
<feature type="domain" description="PucR C-terminal helix-turn-helix" evidence="2">
    <location>
        <begin position="340"/>
        <end position="385"/>
    </location>
</feature>
<dbReference type="Pfam" id="PF17853">
    <property type="entry name" value="GGDEF_2"/>
    <property type="match status" value="1"/>
</dbReference>
<comment type="caution">
    <text evidence="4">The sequence shown here is derived from an EMBL/GenBank/DDBJ whole genome shotgun (WGS) entry which is preliminary data.</text>
</comment>
<evidence type="ECO:0000259" key="2">
    <source>
        <dbReference type="Pfam" id="PF13556"/>
    </source>
</evidence>
<sequence>MLQQELIQPLLDRAAATGRVVIEIINPDGVVIASSDPGRVHSLRPEVQELTAAGLYCRPVSSSEVDAGATPVIPAKDENHFLPLTVNEQLVAWLGWQGSFPGETAALLQASLEGVLAAARRRDEQYYTTREEEALLSALLGREAASRAEELKLRALNAGYDLNLPRAVIVLRLEPKENRYFNINLHLGYDVTREQLKSEILEHVKGDLYITAQDLVAFYSEDYLVICKAFLDTDNLPRLYQAMDVIGKHLYDLVSGNHLFAVQVAYGSIVKEIAGLRRSYQEAVELISLGAACGKSNGFIDADTILFEALACALPGRLTSRYLEPLLQKVEAAGEEGIQLLETVEAFIDNNMNIKQTAEQLYLHRNTVTNRLERIKQLTGLDPATGFRAIFWLKMLAVYRRLGRLHQHED</sequence>
<dbReference type="PATRIC" id="fig|1122241.3.peg.62"/>
<reference evidence="4 5" key="1">
    <citation type="submission" date="2016-02" db="EMBL/GenBank/DDBJ databases">
        <title>Genome sequence of Moorella mulderi DSM 14980.</title>
        <authorList>
            <person name="Poehlein A."/>
            <person name="Daniel R."/>
        </authorList>
    </citation>
    <scope>NUCLEOTIDE SEQUENCE [LARGE SCALE GENOMIC DNA]</scope>
    <source>
        <strain evidence="4 5">DSM 14980</strain>
    </source>
</reference>
<comment type="similarity">
    <text evidence="1">Belongs to the CdaR family.</text>
</comment>
<dbReference type="AlphaFoldDB" id="A0A151B0A7"/>
<dbReference type="InterPro" id="IPR041522">
    <property type="entry name" value="CdaR_GGDEF"/>
</dbReference>
<evidence type="ECO:0000256" key="1">
    <source>
        <dbReference type="ARBA" id="ARBA00006754"/>
    </source>
</evidence>
<organism evidence="4 5">
    <name type="scientific">Moorella mulderi DSM 14980</name>
    <dbReference type="NCBI Taxonomy" id="1122241"/>
    <lineage>
        <taxon>Bacteria</taxon>
        <taxon>Bacillati</taxon>
        <taxon>Bacillota</taxon>
        <taxon>Clostridia</taxon>
        <taxon>Neomoorellales</taxon>
        <taxon>Neomoorellaceae</taxon>
        <taxon>Neomoorella</taxon>
    </lineage>
</organism>
<dbReference type="RefSeq" id="WP_062280037.1">
    <property type="nucleotide sequence ID" value="NZ_LTBC01000001.1"/>
</dbReference>
<evidence type="ECO:0000313" key="4">
    <source>
        <dbReference type="EMBL" id="KYH33355.1"/>
    </source>
</evidence>
<dbReference type="PANTHER" id="PTHR33744:SF15">
    <property type="entry name" value="CARBOHYDRATE DIACID REGULATOR"/>
    <property type="match status" value="1"/>
</dbReference>
<dbReference type="PANTHER" id="PTHR33744">
    <property type="entry name" value="CARBOHYDRATE DIACID REGULATOR"/>
    <property type="match status" value="1"/>
</dbReference>
<name>A0A151B0A7_9FIRM</name>
<dbReference type="InterPro" id="IPR025736">
    <property type="entry name" value="PucR_C-HTH_dom"/>
</dbReference>
<dbReference type="InterPro" id="IPR051448">
    <property type="entry name" value="CdaR-like_regulators"/>
</dbReference>
<evidence type="ECO:0000313" key="5">
    <source>
        <dbReference type="Proteomes" id="UP000075670"/>
    </source>
</evidence>
<gene>
    <name evidence="4" type="primary">pucR_1</name>
    <name evidence="4" type="ORF">MOMUL_00560</name>
</gene>
<evidence type="ECO:0000259" key="3">
    <source>
        <dbReference type="Pfam" id="PF17853"/>
    </source>
</evidence>
<dbReference type="Proteomes" id="UP000075670">
    <property type="component" value="Unassembled WGS sequence"/>
</dbReference>
<dbReference type="InterPro" id="IPR042070">
    <property type="entry name" value="PucR_C-HTH_sf"/>
</dbReference>
<accession>A0A151B0A7</accession>
<keyword evidence="5" id="KW-1185">Reference proteome</keyword>
<feature type="domain" description="CdaR GGDEF-like" evidence="3">
    <location>
        <begin position="148"/>
        <end position="286"/>
    </location>
</feature>
<dbReference type="EMBL" id="LTBC01000001">
    <property type="protein sequence ID" value="KYH33355.1"/>
    <property type="molecule type" value="Genomic_DNA"/>
</dbReference>